<protein>
    <submittedName>
        <fullName evidence="4">Helix-turn-helix domain-containing protein</fullName>
    </submittedName>
</protein>
<organism evidence="4 5">
    <name type="scientific">Brevibacterium rongguiense</name>
    <dbReference type="NCBI Taxonomy" id="2695267"/>
    <lineage>
        <taxon>Bacteria</taxon>
        <taxon>Bacillati</taxon>
        <taxon>Actinomycetota</taxon>
        <taxon>Actinomycetes</taxon>
        <taxon>Micrococcales</taxon>
        <taxon>Brevibacteriaceae</taxon>
        <taxon>Brevibacterium</taxon>
    </lineage>
</organism>
<dbReference type="SMART" id="SM00530">
    <property type="entry name" value="HTH_XRE"/>
    <property type="match status" value="1"/>
</dbReference>
<dbReference type="PROSITE" id="PS50943">
    <property type="entry name" value="HTH_CROC1"/>
    <property type="match status" value="1"/>
</dbReference>
<dbReference type="GO" id="GO:0005829">
    <property type="term" value="C:cytosol"/>
    <property type="evidence" value="ECO:0007669"/>
    <property type="project" value="TreeGrafter"/>
</dbReference>
<evidence type="ECO:0000256" key="2">
    <source>
        <dbReference type="SAM" id="MobiDB-lite"/>
    </source>
</evidence>
<dbReference type="InterPro" id="IPR010982">
    <property type="entry name" value="Lambda_DNA-bd_dom_sf"/>
</dbReference>
<reference evidence="4 5" key="1">
    <citation type="submission" date="2020-01" db="EMBL/GenBank/DDBJ databases">
        <authorList>
            <person name="Deng T."/>
        </authorList>
    </citation>
    <scope>NUCLEOTIDE SEQUENCE [LARGE SCALE GENOMIC DNA]</scope>
    <source>
        <strain evidence="4 5">5221</strain>
    </source>
</reference>
<dbReference type="InterPro" id="IPR050807">
    <property type="entry name" value="TransReg_Diox_bact_type"/>
</dbReference>
<proteinExistence type="predicted"/>
<evidence type="ECO:0000313" key="4">
    <source>
        <dbReference type="EMBL" id="MYM19492.1"/>
    </source>
</evidence>
<feature type="domain" description="HTH cro/C1-type" evidence="3">
    <location>
        <begin position="36"/>
        <end position="90"/>
    </location>
</feature>
<keyword evidence="5" id="KW-1185">Reference proteome</keyword>
<dbReference type="PANTHER" id="PTHR46797:SF1">
    <property type="entry name" value="METHYLPHOSPHONATE SYNTHASE"/>
    <property type="match status" value="1"/>
</dbReference>
<dbReference type="GO" id="GO:0003677">
    <property type="term" value="F:DNA binding"/>
    <property type="evidence" value="ECO:0007669"/>
    <property type="project" value="UniProtKB-KW"/>
</dbReference>
<sequence>MTAKRMTKPTTKTITIPPPRGGRTMTLVRTEIGDTLRATRRQQNRTLRDVSTGASVSLGYLSEIERGQKEASSELLASICEALDMPVSALLREVSDRMALSEGVQIPDTVPAELSERVLADEAMAGR</sequence>
<dbReference type="PANTHER" id="PTHR46797">
    <property type="entry name" value="HTH-TYPE TRANSCRIPTIONAL REGULATOR"/>
    <property type="match status" value="1"/>
</dbReference>
<comment type="caution">
    <text evidence="4">The sequence shown here is derived from an EMBL/GenBank/DDBJ whole genome shotgun (WGS) entry which is preliminary data.</text>
</comment>
<dbReference type="Gene3D" id="1.10.260.40">
    <property type="entry name" value="lambda repressor-like DNA-binding domains"/>
    <property type="match status" value="1"/>
</dbReference>
<dbReference type="EMBL" id="WWEQ01000017">
    <property type="protein sequence ID" value="MYM19492.1"/>
    <property type="molecule type" value="Genomic_DNA"/>
</dbReference>
<accession>A0A6N9H7G8</accession>
<dbReference type="SUPFAM" id="SSF47413">
    <property type="entry name" value="lambda repressor-like DNA-binding domains"/>
    <property type="match status" value="1"/>
</dbReference>
<dbReference type="GO" id="GO:0003700">
    <property type="term" value="F:DNA-binding transcription factor activity"/>
    <property type="evidence" value="ECO:0007669"/>
    <property type="project" value="TreeGrafter"/>
</dbReference>
<feature type="region of interest" description="Disordered" evidence="2">
    <location>
        <begin position="1"/>
        <end position="24"/>
    </location>
</feature>
<gene>
    <name evidence="4" type="ORF">GSY69_05795</name>
</gene>
<keyword evidence="1" id="KW-0238">DNA-binding</keyword>
<evidence type="ECO:0000259" key="3">
    <source>
        <dbReference type="PROSITE" id="PS50943"/>
    </source>
</evidence>
<name>A0A6N9H7G8_9MICO</name>
<dbReference type="Pfam" id="PF13560">
    <property type="entry name" value="HTH_31"/>
    <property type="match status" value="1"/>
</dbReference>
<evidence type="ECO:0000256" key="1">
    <source>
        <dbReference type="ARBA" id="ARBA00023125"/>
    </source>
</evidence>
<evidence type="ECO:0000313" key="5">
    <source>
        <dbReference type="Proteomes" id="UP000469215"/>
    </source>
</evidence>
<dbReference type="CDD" id="cd00093">
    <property type="entry name" value="HTH_XRE"/>
    <property type="match status" value="1"/>
</dbReference>
<dbReference type="InterPro" id="IPR001387">
    <property type="entry name" value="Cro/C1-type_HTH"/>
</dbReference>
<dbReference type="AlphaFoldDB" id="A0A6N9H7G8"/>
<dbReference type="Proteomes" id="UP000469215">
    <property type="component" value="Unassembled WGS sequence"/>
</dbReference>